<protein>
    <submittedName>
        <fullName evidence="1">DNA-binding protein</fullName>
    </submittedName>
</protein>
<dbReference type="OrthoDB" id="2679662at2"/>
<reference evidence="2" key="1">
    <citation type="submission" date="2018-11" db="EMBL/GenBank/DDBJ databases">
        <title>Complete genome sequence of Paenibacillus sp. ML311-T8.</title>
        <authorList>
            <person name="Nam Y.-D."/>
            <person name="Kang J."/>
            <person name="Chung W.-H."/>
            <person name="Park Y.S."/>
        </authorList>
    </citation>
    <scope>NUCLEOTIDE SEQUENCE [LARGE SCALE GENOMIC DNA]</scope>
    <source>
        <strain evidence="2">ML311-T8</strain>
    </source>
</reference>
<dbReference type="RefSeq" id="WP_155702137.1">
    <property type="nucleotide sequence ID" value="NZ_CP034235.1"/>
</dbReference>
<evidence type="ECO:0000313" key="2">
    <source>
        <dbReference type="Proteomes" id="UP000426246"/>
    </source>
</evidence>
<gene>
    <name evidence="1" type="ORF">EHS13_20180</name>
</gene>
<dbReference type="GO" id="GO:0003677">
    <property type="term" value="F:DNA binding"/>
    <property type="evidence" value="ECO:0007669"/>
    <property type="project" value="UniProtKB-KW"/>
</dbReference>
<dbReference type="EMBL" id="CP034235">
    <property type="protein sequence ID" value="QGQ97037.1"/>
    <property type="molecule type" value="Genomic_DNA"/>
</dbReference>
<accession>A0A6B8RMH1</accession>
<proteinExistence type="predicted"/>
<dbReference type="AlphaFoldDB" id="A0A6B8RMH1"/>
<evidence type="ECO:0000313" key="1">
    <source>
        <dbReference type="EMBL" id="QGQ97037.1"/>
    </source>
</evidence>
<dbReference type="Proteomes" id="UP000426246">
    <property type="component" value="Chromosome"/>
</dbReference>
<organism evidence="1 2">
    <name type="scientific">Paenibacillus psychroresistens</name>
    <dbReference type="NCBI Taxonomy" id="1778678"/>
    <lineage>
        <taxon>Bacteria</taxon>
        <taxon>Bacillati</taxon>
        <taxon>Bacillota</taxon>
        <taxon>Bacilli</taxon>
        <taxon>Bacillales</taxon>
        <taxon>Paenibacillaceae</taxon>
        <taxon>Paenibacillus</taxon>
    </lineage>
</organism>
<keyword evidence="2" id="KW-1185">Reference proteome</keyword>
<name>A0A6B8RMH1_9BACL</name>
<keyword evidence="1" id="KW-0238">DNA-binding</keyword>
<sequence>MCEPESIIDLKVLIMGTDEAADLWGISQAQVKRLSREGKCNATLIGKTWVLQRGQVNPSKKNKKDVDQ</sequence>
<dbReference type="KEGG" id="ppsc:EHS13_20180"/>